<dbReference type="PANTHER" id="PTHR43252:SF7">
    <property type="entry name" value="TRANSCRIPTIONAL REGULATOR YQJI"/>
    <property type="match status" value="1"/>
</dbReference>
<keyword evidence="3" id="KW-0238">DNA-binding</keyword>
<accession>A0AA94KYT5</accession>
<comment type="caution">
    <text evidence="3">The sequence shown here is derived from an EMBL/GenBank/DDBJ whole genome shotgun (WGS) entry which is preliminary data.</text>
</comment>
<dbReference type="CDD" id="cd00090">
    <property type="entry name" value="HTH_ARSR"/>
    <property type="match status" value="1"/>
</dbReference>
<reference evidence="3 4" key="1">
    <citation type="submission" date="2016-10" db="EMBL/GenBank/DDBJ databases">
        <authorList>
            <person name="Varghese N."/>
            <person name="Submissions S."/>
        </authorList>
    </citation>
    <scope>NUCLEOTIDE SEQUENCE [LARGE SCALE GENOMIC DNA]</scope>
    <source>
        <strain evidence="3 4">IAM 15147</strain>
    </source>
</reference>
<dbReference type="AlphaFoldDB" id="A0AA94KYT5"/>
<name>A0AA94KYT5_9MICO</name>
<feature type="region of interest" description="Disordered" evidence="1">
    <location>
        <begin position="128"/>
        <end position="175"/>
    </location>
</feature>
<evidence type="ECO:0000313" key="4">
    <source>
        <dbReference type="Proteomes" id="UP000198506"/>
    </source>
</evidence>
<feature type="compositionally biased region" description="Low complexity" evidence="1">
    <location>
        <begin position="131"/>
        <end position="160"/>
    </location>
</feature>
<dbReference type="Pfam" id="PF03551">
    <property type="entry name" value="PadR"/>
    <property type="match status" value="1"/>
</dbReference>
<keyword evidence="4" id="KW-1185">Reference proteome</keyword>
<dbReference type="InterPro" id="IPR011991">
    <property type="entry name" value="ArsR-like_HTH"/>
</dbReference>
<evidence type="ECO:0000256" key="1">
    <source>
        <dbReference type="SAM" id="MobiDB-lite"/>
    </source>
</evidence>
<gene>
    <name evidence="3" type="ORF">SAMN04487783_0641</name>
</gene>
<dbReference type="InterPro" id="IPR036390">
    <property type="entry name" value="WH_DNA-bd_sf"/>
</dbReference>
<evidence type="ECO:0000313" key="3">
    <source>
        <dbReference type="EMBL" id="SFS02308.1"/>
    </source>
</evidence>
<evidence type="ECO:0000259" key="2">
    <source>
        <dbReference type="Pfam" id="PF03551"/>
    </source>
</evidence>
<proteinExistence type="predicted"/>
<organism evidence="3 4">
    <name type="scientific">Agrococcus baldri</name>
    <dbReference type="NCBI Taxonomy" id="153730"/>
    <lineage>
        <taxon>Bacteria</taxon>
        <taxon>Bacillati</taxon>
        <taxon>Actinomycetota</taxon>
        <taxon>Actinomycetes</taxon>
        <taxon>Micrococcales</taxon>
        <taxon>Microbacteriaceae</taxon>
        <taxon>Agrococcus</taxon>
    </lineage>
</organism>
<dbReference type="EMBL" id="FOZN01000001">
    <property type="protein sequence ID" value="SFS02308.1"/>
    <property type="molecule type" value="Genomic_DNA"/>
</dbReference>
<dbReference type="InterPro" id="IPR036388">
    <property type="entry name" value="WH-like_DNA-bd_sf"/>
</dbReference>
<dbReference type="RefSeq" id="WP_177220229.1">
    <property type="nucleotide sequence ID" value="NZ_FOZN01000001.1"/>
</dbReference>
<dbReference type="Proteomes" id="UP000198506">
    <property type="component" value="Unassembled WGS sequence"/>
</dbReference>
<dbReference type="InterPro" id="IPR005149">
    <property type="entry name" value="Tscrpt_reg_PadR_N"/>
</dbReference>
<dbReference type="SUPFAM" id="SSF46785">
    <property type="entry name" value="Winged helix' DNA-binding domain"/>
    <property type="match status" value="1"/>
</dbReference>
<dbReference type="Gene3D" id="1.10.10.10">
    <property type="entry name" value="Winged helix-like DNA-binding domain superfamily/Winged helix DNA-binding domain"/>
    <property type="match status" value="1"/>
</dbReference>
<protein>
    <submittedName>
        <fullName evidence="3">DNA-binding transcriptional regulator, PadR family</fullName>
    </submittedName>
</protein>
<sequence>MTPVFGHGALRLYLLSLLAEAPRHGYELMQALEHRFGGTYSPSAGTIYPRLAKLEEEGLVTKTADGRRTTYEITDTGRAELRGREGELHALEGEITDSVRRMAADVRAGVKSAMEALRADLAVAERDARASARASAPGTSTPGAPSAPSAPRSPAAGRGSTSAPPRPGAPDSTDEATQAWLDAAAHADDVWPRRSEGATASHTSAKAAARMAVHDVDLALSDFRQQVREAARRERGEHMTSERAAAVRRELEAALLRIKSALGG</sequence>
<dbReference type="PANTHER" id="PTHR43252">
    <property type="entry name" value="TRANSCRIPTIONAL REGULATOR YQJI"/>
    <property type="match status" value="1"/>
</dbReference>
<feature type="domain" description="Transcription regulator PadR N-terminal" evidence="2">
    <location>
        <begin position="14"/>
        <end position="82"/>
    </location>
</feature>
<dbReference type="GO" id="GO:0003677">
    <property type="term" value="F:DNA binding"/>
    <property type="evidence" value="ECO:0007669"/>
    <property type="project" value="UniProtKB-KW"/>
</dbReference>